<keyword evidence="1" id="KW-0812">Transmembrane</keyword>
<dbReference type="Proteomes" id="UP000326354">
    <property type="component" value="Chromosome"/>
</dbReference>
<reference evidence="2 3" key="1">
    <citation type="submission" date="2019-08" db="EMBL/GenBank/DDBJ databases">
        <title>Complete genome sequence of Candidatus Uab amorphum.</title>
        <authorList>
            <person name="Shiratori T."/>
            <person name="Suzuki S."/>
            <person name="Kakizawa Y."/>
            <person name="Ishida K."/>
        </authorList>
    </citation>
    <scope>NUCLEOTIDE SEQUENCE [LARGE SCALE GENOMIC DNA]</scope>
    <source>
        <strain evidence="2 3">SRT547</strain>
    </source>
</reference>
<evidence type="ECO:0000313" key="3">
    <source>
        <dbReference type="Proteomes" id="UP000326354"/>
    </source>
</evidence>
<name>A0A5S9IPA2_UABAM</name>
<gene>
    <name evidence="2" type="ORF">UABAM_02551</name>
</gene>
<evidence type="ECO:0000256" key="1">
    <source>
        <dbReference type="SAM" id="Phobius"/>
    </source>
</evidence>
<keyword evidence="1" id="KW-1133">Transmembrane helix</keyword>
<dbReference type="KEGG" id="uam:UABAM_02551"/>
<keyword evidence="3" id="KW-1185">Reference proteome</keyword>
<protein>
    <submittedName>
        <fullName evidence="2">Uncharacterized protein</fullName>
    </submittedName>
</protein>
<accession>A0A5S9IPA2</accession>
<dbReference type="AlphaFoldDB" id="A0A5S9IPA2"/>
<keyword evidence="1" id="KW-0472">Membrane</keyword>
<sequence length="469" mass="53729">MDLLLGFPLESSTEPSYILVQCVSGTRHSVVSGKPGSRLVRDSGAEYVCQLAEPSMRRQKFRLNFQMIPSPENIANCDAENLPYYGNSDGAACCLAVAAGPDHFDFFAKSPVILVSCSVWQPNTNWEFEGLKLGCVTDHSRESESLDSLVSKWEATQKASWRYGGALILHEKDARILANSLNLNLYSCDVLKEKKNFVPGEPLLVSITDNGFVKLANIFNIPTKIFAEPSLAKNARRALYVGVVTIVLLLFFTMYAYFVRSTKSVIWKETYVQDKYFQEQDYSFRTFTKNYNEESHTKITIKRDRRDNRALARINILIRNGGEVNGVYIYQKHTYHPSIQGTIHKMRFRCRGVFETPQDKHNTLGIPFFYAVEQDGKIYITREWQRMTSSGLSDFFKFLDEDDFVEFNESYSNADHSSLHSDPAKRPDFSTTGNEIKFGFVFFHGTYGSFKRQGYIDEWIVRVGYEEKR</sequence>
<dbReference type="RefSeq" id="WP_151968365.1">
    <property type="nucleotide sequence ID" value="NZ_AP019860.1"/>
</dbReference>
<proteinExistence type="predicted"/>
<organism evidence="2 3">
    <name type="scientific">Uabimicrobium amorphum</name>
    <dbReference type="NCBI Taxonomy" id="2596890"/>
    <lineage>
        <taxon>Bacteria</taxon>
        <taxon>Pseudomonadati</taxon>
        <taxon>Planctomycetota</taxon>
        <taxon>Candidatus Uabimicrobiia</taxon>
        <taxon>Candidatus Uabimicrobiales</taxon>
        <taxon>Candidatus Uabimicrobiaceae</taxon>
        <taxon>Candidatus Uabimicrobium</taxon>
    </lineage>
</organism>
<dbReference type="EMBL" id="AP019860">
    <property type="protein sequence ID" value="BBM84195.1"/>
    <property type="molecule type" value="Genomic_DNA"/>
</dbReference>
<evidence type="ECO:0000313" key="2">
    <source>
        <dbReference type="EMBL" id="BBM84195.1"/>
    </source>
</evidence>
<feature type="transmembrane region" description="Helical" evidence="1">
    <location>
        <begin position="238"/>
        <end position="258"/>
    </location>
</feature>